<feature type="compositionally biased region" description="Basic and acidic residues" evidence="1">
    <location>
        <begin position="178"/>
        <end position="187"/>
    </location>
</feature>
<name>A0A6A6EE50_9PEZI</name>
<feature type="compositionally biased region" description="Acidic residues" evidence="1">
    <location>
        <begin position="143"/>
        <end position="159"/>
    </location>
</feature>
<sequence length="187" mass="20869">MPTRTSRNVTLSQPRQLSKPRTDSVTWSCSPRTSSPGTNKNHGPSANMAYQITDLTHCHVPEGSSIVTATMRCSESNLSLNPIALYHKLLGGEGKVIRMTQLSSDSWMLLGYRYDDGTLGVYTRESPTLLNADWTSSPLGDTASDDTDHADEDEDECEYGEEHMSKCKPQAIHRNQRFSRDDMCPRQ</sequence>
<reference evidence="2" key="1">
    <citation type="journal article" date="2020" name="Stud. Mycol.">
        <title>101 Dothideomycetes genomes: a test case for predicting lifestyles and emergence of pathogens.</title>
        <authorList>
            <person name="Haridas S."/>
            <person name="Albert R."/>
            <person name="Binder M."/>
            <person name="Bloem J."/>
            <person name="Labutti K."/>
            <person name="Salamov A."/>
            <person name="Andreopoulos B."/>
            <person name="Baker S."/>
            <person name="Barry K."/>
            <person name="Bills G."/>
            <person name="Bluhm B."/>
            <person name="Cannon C."/>
            <person name="Castanera R."/>
            <person name="Culley D."/>
            <person name="Daum C."/>
            <person name="Ezra D."/>
            <person name="Gonzalez J."/>
            <person name="Henrissat B."/>
            <person name="Kuo A."/>
            <person name="Liang C."/>
            <person name="Lipzen A."/>
            <person name="Lutzoni F."/>
            <person name="Magnuson J."/>
            <person name="Mondo S."/>
            <person name="Nolan M."/>
            <person name="Ohm R."/>
            <person name="Pangilinan J."/>
            <person name="Park H.-J."/>
            <person name="Ramirez L."/>
            <person name="Alfaro M."/>
            <person name="Sun H."/>
            <person name="Tritt A."/>
            <person name="Yoshinaga Y."/>
            <person name="Zwiers L.-H."/>
            <person name="Turgeon B."/>
            <person name="Goodwin S."/>
            <person name="Spatafora J."/>
            <person name="Crous P."/>
            <person name="Grigoriev I."/>
        </authorList>
    </citation>
    <scope>NUCLEOTIDE SEQUENCE</scope>
    <source>
        <strain evidence="2">CBS 207.26</strain>
    </source>
</reference>
<proteinExistence type="predicted"/>
<organism evidence="2 3">
    <name type="scientific">Zopfia rhizophila CBS 207.26</name>
    <dbReference type="NCBI Taxonomy" id="1314779"/>
    <lineage>
        <taxon>Eukaryota</taxon>
        <taxon>Fungi</taxon>
        <taxon>Dikarya</taxon>
        <taxon>Ascomycota</taxon>
        <taxon>Pezizomycotina</taxon>
        <taxon>Dothideomycetes</taxon>
        <taxon>Dothideomycetes incertae sedis</taxon>
        <taxon>Zopfiaceae</taxon>
        <taxon>Zopfia</taxon>
    </lineage>
</organism>
<evidence type="ECO:0000313" key="2">
    <source>
        <dbReference type="EMBL" id="KAF2189523.1"/>
    </source>
</evidence>
<keyword evidence="3" id="KW-1185">Reference proteome</keyword>
<feature type="region of interest" description="Disordered" evidence="1">
    <location>
        <begin position="1"/>
        <end position="45"/>
    </location>
</feature>
<protein>
    <submittedName>
        <fullName evidence="2">Uncharacterized protein</fullName>
    </submittedName>
</protein>
<evidence type="ECO:0000313" key="3">
    <source>
        <dbReference type="Proteomes" id="UP000800200"/>
    </source>
</evidence>
<gene>
    <name evidence="2" type="ORF">K469DRAFT_41848</name>
</gene>
<evidence type="ECO:0000256" key="1">
    <source>
        <dbReference type="SAM" id="MobiDB-lite"/>
    </source>
</evidence>
<dbReference type="EMBL" id="ML994620">
    <property type="protein sequence ID" value="KAF2189523.1"/>
    <property type="molecule type" value="Genomic_DNA"/>
</dbReference>
<feature type="region of interest" description="Disordered" evidence="1">
    <location>
        <begin position="131"/>
        <end position="187"/>
    </location>
</feature>
<feature type="compositionally biased region" description="Polar residues" evidence="1">
    <location>
        <begin position="1"/>
        <end position="16"/>
    </location>
</feature>
<dbReference type="Proteomes" id="UP000800200">
    <property type="component" value="Unassembled WGS sequence"/>
</dbReference>
<dbReference type="OrthoDB" id="3562657at2759"/>
<dbReference type="AlphaFoldDB" id="A0A6A6EE50"/>
<accession>A0A6A6EE50</accession>
<feature type="compositionally biased region" description="Polar residues" evidence="1">
    <location>
        <begin position="23"/>
        <end position="45"/>
    </location>
</feature>